<evidence type="ECO:0000256" key="7">
    <source>
        <dbReference type="PROSITE-ProRule" id="PRU00289"/>
    </source>
</evidence>
<evidence type="ECO:0000256" key="6">
    <source>
        <dbReference type="ARBA" id="ARBA00025923"/>
    </source>
</evidence>
<keyword evidence="3 7" id="KW-0547">Nucleotide-binding</keyword>
<dbReference type="GO" id="GO:0005524">
    <property type="term" value="F:ATP binding"/>
    <property type="evidence" value="ECO:0007669"/>
    <property type="project" value="UniProtKB-UniRule"/>
</dbReference>
<dbReference type="InterPro" id="IPR003593">
    <property type="entry name" value="AAA+_ATPase"/>
</dbReference>
<dbReference type="EMBL" id="FOQE01000015">
    <property type="protein sequence ID" value="SFH71200.1"/>
    <property type="molecule type" value="Genomic_DNA"/>
</dbReference>
<dbReference type="OrthoDB" id="9807790at2"/>
<dbReference type="Gene3D" id="3.30.980.40">
    <property type="match status" value="1"/>
</dbReference>
<evidence type="ECO:0000256" key="2">
    <source>
        <dbReference type="ARBA" id="ARBA00020887"/>
    </source>
</evidence>
<dbReference type="PANTHER" id="PTHR22683">
    <property type="entry name" value="SPORULATION PROTEIN RELATED"/>
    <property type="match status" value="1"/>
</dbReference>
<dbReference type="InterPro" id="IPR041027">
    <property type="entry name" value="FtsK_alpha"/>
</dbReference>
<sequence length="895" mass="100541">MAKYNGPIYQKRRELKQSEQLYSPNRKKRHSAAEQKQTQIPFFQQHDQHPYKKTIVPQRTSEHSNRKQINLFHEERSSTPFKVHEVPPSYFGKHHRKVLKKKDDIDFSKLKESLTKREDDFLLLDCYLSSLGESLYIVTNEEIDENIVEIEEETEEEAQQEIKEAALVEVDEETQEAIDNETDADLQQEVTEGAEAEKHRLLVQEGSLPVVAATDEQHKQENGVARSEEHILPEEDLKETTSFKTVFSGKLDPEPLVKPKRKSLSRSLAGMIAEEFSLRESRGGKIGRYFDEFPAGLPSVATPTSSSEINDILSEIQSTEQKETRSLQSRSSIEWIKERRQKAVGEASKTAEDDENTNNEGSVQEQTVKDETIDGIKKHHKVMEEQESIQEILSSLEESDRIEELDRTKEQADEETLLTSTESEKRYTFPSVSLLKEPVAFETSAIDDWVLEQAERLNETLDAFNVDAQVVSWTIGPAVTQFELQLARGVKVNKITNLSDDLKLSLAAKDIRIEAPIPGKNTVGVEIPNEYSRPVMLAEVMKSEAFVQSPSPLTIAIGINLSGESIVTTLNKMPHGLIAGATGSGKSVFINSLLVSLLYKAKPSEVKLILIDPKAVELAPYNGIPHLLSPVISEPKAANEALKWAVNEMEERYQKLAAAGARNIEQFNQKAEKAGDYGLKIPYIVIVIDELADLMMVASNEVQDSIARITQKARAAGIHLIVATQRPSVDVITGTIKNNIPSRIAFMVSSQVDSRTILDASGAEKLLGKGDMLFLGNGTNRPVRLQGTFVDEEIDSVVDFVKEQRKPVYAFQPESLMKKAETIEERDELFEEVLPYIVEAGHVSASSLQRKFKIGFNRASNLIEALEQENIISENKGSKPREVYLTQQEYEDKFI</sequence>
<dbReference type="InterPro" id="IPR036390">
    <property type="entry name" value="WH_DNA-bd_sf"/>
</dbReference>
<keyword evidence="8" id="KW-0175">Coiled coil</keyword>
<gene>
    <name evidence="11" type="ORF">SAMN04489868_11535</name>
</gene>
<comment type="similarity">
    <text evidence="1">Belongs to the FtsK/SpoIIIE/SftA family.</text>
</comment>
<dbReference type="InterPro" id="IPR036388">
    <property type="entry name" value="WH-like_DNA-bd_sf"/>
</dbReference>
<dbReference type="SMART" id="SM00382">
    <property type="entry name" value="AAA"/>
    <property type="match status" value="1"/>
</dbReference>
<reference evidence="11 12" key="1">
    <citation type="submission" date="2016-10" db="EMBL/GenBank/DDBJ databases">
        <authorList>
            <person name="de Groot N.N."/>
        </authorList>
    </citation>
    <scope>NUCLEOTIDE SEQUENCE [LARGE SCALE GENOMIC DNA]</scope>
    <source>
        <strain evidence="11 12">DSM 27630</strain>
    </source>
</reference>
<dbReference type="Pfam" id="PF17854">
    <property type="entry name" value="FtsK_alpha"/>
    <property type="match status" value="1"/>
</dbReference>
<evidence type="ECO:0000256" key="3">
    <source>
        <dbReference type="ARBA" id="ARBA00022741"/>
    </source>
</evidence>
<protein>
    <recommendedName>
        <fullName evidence="2">DNA translocase FtsK</fullName>
    </recommendedName>
</protein>
<dbReference type="SUPFAM" id="SSF52540">
    <property type="entry name" value="P-loop containing nucleoside triphosphate hydrolases"/>
    <property type="match status" value="1"/>
</dbReference>
<evidence type="ECO:0000256" key="5">
    <source>
        <dbReference type="ARBA" id="ARBA00023125"/>
    </source>
</evidence>
<evidence type="ECO:0000256" key="4">
    <source>
        <dbReference type="ARBA" id="ARBA00022840"/>
    </source>
</evidence>
<accession>A0A1I3C9G2</accession>
<dbReference type="InterPro" id="IPR002543">
    <property type="entry name" value="FtsK_dom"/>
</dbReference>
<evidence type="ECO:0000313" key="12">
    <source>
        <dbReference type="Proteomes" id="UP000198668"/>
    </source>
</evidence>
<dbReference type="Gene3D" id="3.40.50.300">
    <property type="entry name" value="P-loop containing nucleotide triphosphate hydrolases"/>
    <property type="match status" value="1"/>
</dbReference>
<dbReference type="InterPro" id="IPR050206">
    <property type="entry name" value="FtsK/SpoIIIE/SftA"/>
</dbReference>
<dbReference type="InterPro" id="IPR018541">
    <property type="entry name" value="Ftsk_gamma"/>
</dbReference>
<dbReference type="PROSITE" id="PS50901">
    <property type="entry name" value="FTSK"/>
    <property type="match status" value="1"/>
</dbReference>
<keyword evidence="5" id="KW-0238">DNA-binding</keyword>
<keyword evidence="12" id="KW-1185">Reference proteome</keyword>
<dbReference type="AlphaFoldDB" id="A0A1I3C9G2"/>
<dbReference type="InterPro" id="IPR027417">
    <property type="entry name" value="P-loop_NTPase"/>
</dbReference>
<organism evidence="11 12">
    <name type="scientific">Pisciglobus halotolerans</name>
    <dbReference type="NCBI Taxonomy" id="745365"/>
    <lineage>
        <taxon>Bacteria</taxon>
        <taxon>Bacillati</taxon>
        <taxon>Bacillota</taxon>
        <taxon>Bacilli</taxon>
        <taxon>Lactobacillales</taxon>
        <taxon>Carnobacteriaceae</taxon>
    </lineage>
</organism>
<dbReference type="SUPFAM" id="SSF46785">
    <property type="entry name" value="Winged helix' DNA-binding domain"/>
    <property type="match status" value="1"/>
</dbReference>
<evidence type="ECO:0000259" key="10">
    <source>
        <dbReference type="PROSITE" id="PS50901"/>
    </source>
</evidence>
<name>A0A1I3C9G2_9LACT</name>
<evidence type="ECO:0000313" key="11">
    <source>
        <dbReference type="EMBL" id="SFH71200.1"/>
    </source>
</evidence>
<evidence type="ECO:0000256" key="1">
    <source>
        <dbReference type="ARBA" id="ARBA00006474"/>
    </source>
</evidence>
<keyword evidence="4 7" id="KW-0067">ATP-binding</keyword>
<dbReference type="Pfam" id="PF09397">
    <property type="entry name" value="FtsK_gamma"/>
    <property type="match status" value="1"/>
</dbReference>
<dbReference type="RefSeq" id="WP_092092321.1">
    <property type="nucleotide sequence ID" value="NZ_FOQE01000015.1"/>
</dbReference>
<proteinExistence type="inferred from homology"/>
<feature type="binding site" evidence="7">
    <location>
        <begin position="580"/>
        <end position="587"/>
    </location>
    <ligand>
        <name>ATP</name>
        <dbReference type="ChEBI" id="CHEBI:30616"/>
    </ligand>
</feature>
<evidence type="ECO:0000256" key="8">
    <source>
        <dbReference type="SAM" id="Coils"/>
    </source>
</evidence>
<dbReference type="SMART" id="SM00843">
    <property type="entry name" value="Ftsk_gamma"/>
    <property type="match status" value="1"/>
</dbReference>
<dbReference type="GO" id="GO:0003677">
    <property type="term" value="F:DNA binding"/>
    <property type="evidence" value="ECO:0007669"/>
    <property type="project" value="UniProtKB-KW"/>
</dbReference>
<dbReference type="Pfam" id="PF01580">
    <property type="entry name" value="FtsK_SpoIIIE"/>
    <property type="match status" value="1"/>
</dbReference>
<feature type="region of interest" description="Disordered" evidence="9">
    <location>
        <begin position="339"/>
        <end position="370"/>
    </location>
</feature>
<feature type="coiled-coil region" evidence="8">
    <location>
        <begin position="140"/>
        <end position="168"/>
    </location>
</feature>
<evidence type="ECO:0000256" key="9">
    <source>
        <dbReference type="SAM" id="MobiDB-lite"/>
    </source>
</evidence>
<dbReference type="CDD" id="cd01127">
    <property type="entry name" value="TrwB_TraG_TraD_VirD4"/>
    <property type="match status" value="1"/>
</dbReference>
<dbReference type="Gene3D" id="1.10.10.10">
    <property type="entry name" value="Winged helix-like DNA-binding domain superfamily/Winged helix DNA-binding domain"/>
    <property type="match status" value="1"/>
</dbReference>
<feature type="domain" description="FtsK" evidence="10">
    <location>
        <begin position="563"/>
        <end position="755"/>
    </location>
</feature>
<feature type="region of interest" description="Disordered" evidence="9">
    <location>
        <begin position="1"/>
        <end position="38"/>
    </location>
</feature>
<dbReference type="Proteomes" id="UP000198668">
    <property type="component" value="Unassembled WGS sequence"/>
</dbReference>
<comment type="subunit">
    <text evidence="6">Homohexamer. Forms a ring that surrounds DNA.</text>
</comment>
<dbReference type="PANTHER" id="PTHR22683:SF42">
    <property type="entry name" value="DNA TRANSLOCASE SFTA"/>
    <property type="match status" value="1"/>
</dbReference>